<protein>
    <submittedName>
        <fullName evidence="1">Uncharacterized protein</fullName>
    </submittedName>
</protein>
<comment type="caution">
    <text evidence="1">The sequence shown here is derived from an EMBL/GenBank/DDBJ whole genome shotgun (WGS) entry which is preliminary data.</text>
</comment>
<keyword evidence="2" id="KW-1185">Reference proteome</keyword>
<proteinExistence type="predicted"/>
<dbReference type="EMBL" id="JADOGI010000043">
    <property type="protein sequence ID" value="MBF8187349.1"/>
    <property type="molecule type" value="Genomic_DNA"/>
</dbReference>
<evidence type="ECO:0000313" key="1">
    <source>
        <dbReference type="EMBL" id="MBF8187349.1"/>
    </source>
</evidence>
<evidence type="ECO:0000313" key="2">
    <source>
        <dbReference type="Proteomes" id="UP000605361"/>
    </source>
</evidence>
<dbReference type="RefSeq" id="WP_195896312.1">
    <property type="nucleotide sequence ID" value="NZ_JADOGI010000043.1"/>
</dbReference>
<accession>A0A931AC16</accession>
<dbReference type="Proteomes" id="UP000605361">
    <property type="component" value="Unassembled WGS sequence"/>
</dbReference>
<name>A0A931AC16_9ACTN</name>
<gene>
    <name evidence="1" type="ORF">ITP53_16735</name>
</gene>
<organism evidence="1 2">
    <name type="scientific">Nonomuraea cypriaca</name>
    <dbReference type="NCBI Taxonomy" id="1187855"/>
    <lineage>
        <taxon>Bacteria</taxon>
        <taxon>Bacillati</taxon>
        <taxon>Actinomycetota</taxon>
        <taxon>Actinomycetes</taxon>
        <taxon>Streptosporangiales</taxon>
        <taxon>Streptosporangiaceae</taxon>
        <taxon>Nonomuraea</taxon>
    </lineage>
</organism>
<sequence>MTFKDLQPGQLARIPRIHARPGELAPVVRVEADMHPCTDGLCACLITFGREIETGHLNPYHRPADFAVVAITPAA</sequence>
<reference evidence="1" key="1">
    <citation type="submission" date="2020-11" db="EMBL/GenBank/DDBJ databases">
        <title>Whole-genome analyses of Nonomuraea sp. K274.</title>
        <authorList>
            <person name="Veyisoglu A."/>
        </authorList>
    </citation>
    <scope>NUCLEOTIDE SEQUENCE</scope>
    <source>
        <strain evidence="1">K274</strain>
    </source>
</reference>
<dbReference type="AlphaFoldDB" id="A0A931AC16"/>